<dbReference type="PANTHER" id="PTHR13929">
    <property type="entry name" value="1,4-DIHYDROXY-2-NAPHTHOATE OCTAPRENYLTRANSFERASE"/>
    <property type="match status" value="1"/>
</dbReference>
<evidence type="ECO:0000313" key="10">
    <source>
        <dbReference type="EMBL" id="MRN37949.1"/>
    </source>
</evidence>
<feature type="transmembrane region" description="Helical" evidence="8">
    <location>
        <begin position="181"/>
        <end position="198"/>
    </location>
</feature>
<dbReference type="InterPro" id="IPR026046">
    <property type="entry name" value="UBIAD1"/>
</dbReference>
<protein>
    <recommendedName>
        <fullName evidence="8 9">1,4-dihydroxy-2-naphthoate octaprenyltransferase</fullName>
        <shortName evidence="8">DHNA-octaprenyltransferase</shortName>
        <ecNumber evidence="8 9">2.5.1.74</ecNumber>
    </recommendedName>
</protein>
<comment type="pathway">
    <text evidence="8">Quinol/quinone metabolism; menaquinone biosynthesis; menaquinol from 1,4-dihydroxy-2-naphthoate: step 1/2.</text>
</comment>
<evidence type="ECO:0000256" key="5">
    <source>
        <dbReference type="ARBA" id="ARBA00022692"/>
    </source>
</evidence>
<dbReference type="GO" id="GO:0009234">
    <property type="term" value="P:menaquinone biosynthetic process"/>
    <property type="evidence" value="ECO:0007669"/>
    <property type="project" value="UniProtKB-UniRule"/>
</dbReference>
<evidence type="ECO:0000256" key="6">
    <source>
        <dbReference type="ARBA" id="ARBA00022989"/>
    </source>
</evidence>
<evidence type="ECO:0000256" key="9">
    <source>
        <dbReference type="NCBIfam" id="TIGR00751"/>
    </source>
</evidence>
<dbReference type="PIRSF" id="PIRSF005355">
    <property type="entry name" value="UBIAD1"/>
    <property type="match status" value="1"/>
</dbReference>
<dbReference type="EC" id="2.5.1.74" evidence="8 9"/>
<evidence type="ECO:0000256" key="2">
    <source>
        <dbReference type="ARBA" id="ARBA00022428"/>
    </source>
</evidence>
<accession>A0A5Q3S0F0</accession>
<proteinExistence type="inferred from homology"/>
<dbReference type="HAMAP" id="MF_01937">
    <property type="entry name" value="MenA_1"/>
    <property type="match status" value="1"/>
</dbReference>
<dbReference type="AlphaFoldDB" id="A0A5Q3S0F0"/>
<feature type="transmembrane region" description="Helical" evidence="8">
    <location>
        <begin position="39"/>
        <end position="57"/>
    </location>
</feature>
<dbReference type="PANTHER" id="PTHR13929:SF0">
    <property type="entry name" value="UBIA PRENYLTRANSFERASE DOMAIN-CONTAINING PROTEIN 1"/>
    <property type="match status" value="1"/>
</dbReference>
<dbReference type="GO" id="GO:0046428">
    <property type="term" value="F:1,4-dihydroxy-2-naphthoate polyprenyltransferase activity"/>
    <property type="evidence" value="ECO:0007669"/>
    <property type="project" value="UniProtKB-UniRule"/>
</dbReference>
<evidence type="ECO:0000313" key="11">
    <source>
        <dbReference type="Proteomes" id="UP000486297"/>
    </source>
</evidence>
<feature type="transmembrane region" description="Helical" evidence="8">
    <location>
        <begin position="250"/>
        <end position="270"/>
    </location>
</feature>
<evidence type="ECO:0000256" key="1">
    <source>
        <dbReference type="ARBA" id="ARBA00004141"/>
    </source>
</evidence>
<feature type="transmembrane region" description="Helical" evidence="8">
    <location>
        <begin position="282"/>
        <end position="300"/>
    </location>
</feature>
<comment type="similarity">
    <text evidence="8">Belongs to the MenA family. Type 1 subfamily.</text>
</comment>
<dbReference type="InterPro" id="IPR000537">
    <property type="entry name" value="UbiA_prenyltransferase"/>
</dbReference>
<dbReference type="RefSeq" id="WP_095503042.1">
    <property type="nucleotide sequence ID" value="NZ_CP046027.1"/>
</dbReference>
<evidence type="ECO:0000256" key="3">
    <source>
        <dbReference type="ARBA" id="ARBA00022475"/>
    </source>
</evidence>
<keyword evidence="6 8" id="KW-1133">Transmembrane helix</keyword>
<feature type="transmembrane region" description="Helical" evidence="8">
    <location>
        <begin position="93"/>
        <end position="111"/>
    </location>
</feature>
<keyword evidence="3 8" id="KW-1003">Cell membrane</keyword>
<dbReference type="NCBIfam" id="TIGR00751">
    <property type="entry name" value="menA"/>
    <property type="match status" value="1"/>
</dbReference>
<comment type="caution">
    <text evidence="10">The sequence shown here is derived from an EMBL/GenBank/DDBJ whole genome shotgun (WGS) entry which is preliminary data.</text>
</comment>
<dbReference type="Proteomes" id="UP000486297">
    <property type="component" value="Unassembled WGS sequence"/>
</dbReference>
<feature type="transmembrane region" description="Helical" evidence="8">
    <location>
        <begin position="147"/>
        <end position="169"/>
    </location>
</feature>
<gene>
    <name evidence="8 10" type="primary">menA</name>
    <name evidence="10" type="ORF">GJU80_05480</name>
</gene>
<feature type="transmembrane region" description="Helical" evidence="8">
    <location>
        <begin position="123"/>
        <end position="140"/>
    </location>
</feature>
<evidence type="ECO:0000256" key="8">
    <source>
        <dbReference type="HAMAP-Rule" id="MF_01937"/>
    </source>
</evidence>
<sequence>MSLNAWIHAARLRTLPLAAAATLCGCLLAALQQALHWPTALLTIATAVALQIFSNLANDYGDAQNGADSAGRQGPPRMVASGRISRRTMQKGLVISAGLCCLLGLALLATALPTLAQSSGTDWLVWLLLGATALAAAYGYTAGRKPYGYIGFGDVAVFVFFGWLAVLGSEYLHTGRLNADSWLPASAMGLWCTMVLNLNNMRDIEHDWISGKRTLAARLGLPRAKHYHRALAAIAAVCWSVWLARYVHGFSWLVLQVFMLAATFVHLNLLNNTPSSLELDKLLPQWSITVLAWVMVLALFI</sequence>
<dbReference type="EMBL" id="WJXO01000001">
    <property type="protein sequence ID" value="MRN37949.1"/>
    <property type="molecule type" value="Genomic_DNA"/>
</dbReference>
<keyword evidence="5 8" id="KW-0812">Transmembrane</keyword>
<dbReference type="CDD" id="cd13962">
    <property type="entry name" value="PT_UbiA_UBIAD1"/>
    <property type="match status" value="1"/>
</dbReference>
<organism evidence="10 11">
    <name type="scientific">Neisseria brasiliensis</name>
    <dbReference type="NCBI Taxonomy" id="2666100"/>
    <lineage>
        <taxon>Bacteria</taxon>
        <taxon>Pseudomonadati</taxon>
        <taxon>Pseudomonadota</taxon>
        <taxon>Betaproteobacteria</taxon>
        <taxon>Neisseriales</taxon>
        <taxon>Neisseriaceae</taxon>
        <taxon>Neisseria</taxon>
    </lineage>
</organism>
<dbReference type="GO" id="GO:0042371">
    <property type="term" value="P:vitamin K biosynthetic process"/>
    <property type="evidence" value="ECO:0007669"/>
    <property type="project" value="TreeGrafter"/>
</dbReference>
<reference evidence="10" key="1">
    <citation type="journal article" name="Emerg. Infect. Dis.">
        <title>Two cases of a newly characterized neisseria species.</title>
        <authorList>
            <person name="Mustapha M."/>
            <person name="Lemos A.P.S."/>
            <person name="Harrison L.H."/>
            <person name="Vantyne D."/>
            <person name="Sacchi C.T."/>
        </authorList>
    </citation>
    <scope>NUCLEOTIDE SEQUENCE</scope>
    <source>
        <strain evidence="10">N.95.16</strain>
    </source>
</reference>
<comment type="subcellular location">
    <subcellularLocation>
        <location evidence="8">Cell membrane</location>
        <topology evidence="8">Multi-pass membrane protein</topology>
    </subcellularLocation>
    <subcellularLocation>
        <location evidence="1">Membrane</location>
        <topology evidence="1">Multi-pass membrane protein</topology>
    </subcellularLocation>
</comment>
<name>A0A5Q3S0F0_9NEIS</name>
<dbReference type="UniPathway" id="UPA00079">
    <property type="reaction ID" value="UER00168"/>
</dbReference>
<evidence type="ECO:0000256" key="7">
    <source>
        <dbReference type="ARBA" id="ARBA00023136"/>
    </source>
</evidence>
<keyword evidence="7 8" id="KW-0472">Membrane</keyword>
<evidence type="ECO:0000256" key="4">
    <source>
        <dbReference type="ARBA" id="ARBA00022679"/>
    </source>
</evidence>
<dbReference type="Pfam" id="PF01040">
    <property type="entry name" value="UbiA"/>
    <property type="match status" value="1"/>
</dbReference>
<comment type="function">
    <text evidence="8">Conversion of 1,4-dihydroxy-2-naphthoate (DHNA) to demethylmenaquinone (DMK).</text>
</comment>
<keyword evidence="2 8" id="KW-0474">Menaquinone biosynthesis</keyword>
<comment type="catalytic activity">
    <reaction evidence="8">
        <text>an all-trans-polyprenyl diphosphate + 1,4-dihydroxy-2-naphthoate + H(+) = a 2-demethylmenaquinol + CO2 + diphosphate</text>
        <dbReference type="Rhea" id="RHEA:26478"/>
        <dbReference type="Rhea" id="RHEA-COMP:9563"/>
        <dbReference type="Rhea" id="RHEA-COMP:9564"/>
        <dbReference type="ChEBI" id="CHEBI:11173"/>
        <dbReference type="ChEBI" id="CHEBI:15378"/>
        <dbReference type="ChEBI" id="CHEBI:16526"/>
        <dbReference type="ChEBI" id="CHEBI:33019"/>
        <dbReference type="ChEBI" id="CHEBI:55437"/>
        <dbReference type="ChEBI" id="CHEBI:58914"/>
        <dbReference type="EC" id="2.5.1.74"/>
    </reaction>
</comment>
<dbReference type="GO" id="GO:0005886">
    <property type="term" value="C:plasma membrane"/>
    <property type="evidence" value="ECO:0007669"/>
    <property type="project" value="UniProtKB-SubCell"/>
</dbReference>
<keyword evidence="4 8" id="KW-0808">Transferase</keyword>
<dbReference type="InterPro" id="IPR004657">
    <property type="entry name" value="MenA"/>
</dbReference>
<keyword evidence="11" id="KW-1185">Reference proteome</keyword>